<organism evidence="1 2">
    <name type="scientific">Panagrolaimus sp. JU765</name>
    <dbReference type="NCBI Taxonomy" id="591449"/>
    <lineage>
        <taxon>Eukaryota</taxon>
        <taxon>Metazoa</taxon>
        <taxon>Ecdysozoa</taxon>
        <taxon>Nematoda</taxon>
        <taxon>Chromadorea</taxon>
        <taxon>Rhabditida</taxon>
        <taxon>Tylenchina</taxon>
        <taxon>Panagrolaimomorpha</taxon>
        <taxon>Panagrolaimoidea</taxon>
        <taxon>Panagrolaimidae</taxon>
        <taxon>Panagrolaimus</taxon>
    </lineage>
</organism>
<evidence type="ECO:0000313" key="2">
    <source>
        <dbReference type="WBParaSite" id="JU765_v2.g12331.t1"/>
    </source>
</evidence>
<protein>
    <submittedName>
        <fullName evidence="2">G-patch domain-containing protein</fullName>
    </submittedName>
</protein>
<proteinExistence type="predicted"/>
<name>A0AC34Q2G9_9BILA</name>
<sequence>MTESSSSFFPNVNWKAGKKRNVDLKNVLPDDFEKIDVEEPAAKTKVLHFEHGKSVVEKVEIVNKKEVIIPKVIEEDWRVKRLRQKETEGTLTDEDRARLALLLEASGESTSTKVEQINVPERSNEEPDDPDYDAIDISEFGMAILRGYGFKEDEGIGKTNKKSVKLATPVRRKNVGVGAVPVSSTGDTSMDGDEDLKILKPGKCVHIERGKLEGKYGIVVSMDPDNSVCYIKLAIPGKNKEHVKVSEFNLRIVPKTEYDKKSKVINNKEYDQFKTEEPVISSTAVDISQNGIPKKKRKESISSESDSADGLWAVEDLRVRIISKSYKGGKYYKEKMVIVDANSRKYVTLSDQYKRHHEVKRSHIETVIPRGIGGRVMLLTGKYKGQIGKIVERDEKSEFLRIHVSSMDFVTDVKSFDDVCEYVGYLHND</sequence>
<dbReference type="WBParaSite" id="JU765_v2.g12331.t1">
    <property type="protein sequence ID" value="JU765_v2.g12331.t1"/>
    <property type="gene ID" value="JU765_v2.g12331"/>
</dbReference>
<accession>A0AC34Q2G9</accession>
<evidence type="ECO:0000313" key="1">
    <source>
        <dbReference type="Proteomes" id="UP000887576"/>
    </source>
</evidence>
<reference evidence="2" key="1">
    <citation type="submission" date="2022-11" db="UniProtKB">
        <authorList>
            <consortium name="WormBaseParasite"/>
        </authorList>
    </citation>
    <scope>IDENTIFICATION</scope>
</reference>
<dbReference type="Proteomes" id="UP000887576">
    <property type="component" value="Unplaced"/>
</dbReference>